<gene>
    <name evidence="2" type="ORF">D915_001239</name>
</gene>
<dbReference type="InterPro" id="IPR007858">
    <property type="entry name" value="Dpy-30_motif"/>
</dbReference>
<dbReference type="AlphaFoldDB" id="A0A4E0RKJ5"/>
<dbReference type="InterPro" id="IPR049630">
    <property type="entry name" value="DYDC-like_DD"/>
</dbReference>
<feature type="compositionally biased region" description="Acidic residues" evidence="1">
    <location>
        <begin position="209"/>
        <end position="220"/>
    </location>
</feature>
<feature type="region of interest" description="Disordered" evidence="1">
    <location>
        <begin position="118"/>
        <end position="170"/>
    </location>
</feature>
<evidence type="ECO:0000313" key="2">
    <source>
        <dbReference type="EMBL" id="THD27873.1"/>
    </source>
</evidence>
<reference evidence="2" key="1">
    <citation type="submission" date="2019-03" db="EMBL/GenBank/DDBJ databases">
        <title>Improved annotation for the trematode Fasciola hepatica.</title>
        <authorList>
            <person name="Choi Y.-J."/>
            <person name="Martin J."/>
            <person name="Mitreva M."/>
        </authorList>
    </citation>
    <scope>NUCLEOTIDE SEQUENCE [LARGE SCALE GENOMIC DNA]</scope>
</reference>
<accession>A0A4E0RKJ5</accession>
<evidence type="ECO:0000313" key="3">
    <source>
        <dbReference type="Proteomes" id="UP000230066"/>
    </source>
</evidence>
<dbReference type="Pfam" id="PF05186">
    <property type="entry name" value="Dpy-30"/>
    <property type="match status" value="1"/>
</dbReference>
<evidence type="ECO:0000256" key="1">
    <source>
        <dbReference type="SAM" id="MobiDB-lite"/>
    </source>
</evidence>
<feature type="compositionally biased region" description="Basic and acidic residues" evidence="1">
    <location>
        <begin position="118"/>
        <end position="127"/>
    </location>
</feature>
<proteinExistence type="predicted"/>
<dbReference type="CDD" id="cd22966">
    <property type="entry name" value="DD_DYDC-like"/>
    <property type="match status" value="1"/>
</dbReference>
<dbReference type="EMBL" id="JXXN02000296">
    <property type="protein sequence ID" value="THD27873.1"/>
    <property type="molecule type" value="Genomic_DNA"/>
</dbReference>
<dbReference type="Proteomes" id="UP000230066">
    <property type="component" value="Unassembled WGS sequence"/>
</dbReference>
<name>A0A4E0RKJ5_FASHE</name>
<comment type="caution">
    <text evidence="2">The sequence shown here is derived from an EMBL/GenBank/DDBJ whole genome shotgun (WGS) entry which is preliminary data.</text>
</comment>
<sequence length="230" mass="25380">MDLITEHASVDSADGYGPETRYLINTMGDILKTYVTELVIKRPADPIDYLARSLKHHAEMEQIISAELMLEVDEQQPNPSESTEPSSLSIEINQPGFVKAELQDHTPEEILAEKIMQETAEDEVKPDDTEESNEKVVPLVKDDVESSGQNEVDELGEIASNGEDTDTIGEMKVDTSNALQDNTEMTMDETMVADSLDFDDLQPFASEMVDPDEEIPEGSENDAGNVDTNA</sequence>
<organism evidence="2 3">
    <name type="scientific">Fasciola hepatica</name>
    <name type="common">Liver fluke</name>
    <dbReference type="NCBI Taxonomy" id="6192"/>
    <lineage>
        <taxon>Eukaryota</taxon>
        <taxon>Metazoa</taxon>
        <taxon>Spiralia</taxon>
        <taxon>Lophotrochozoa</taxon>
        <taxon>Platyhelminthes</taxon>
        <taxon>Trematoda</taxon>
        <taxon>Digenea</taxon>
        <taxon>Plagiorchiida</taxon>
        <taxon>Echinostomata</taxon>
        <taxon>Echinostomatoidea</taxon>
        <taxon>Fasciolidae</taxon>
        <taxon>Fasciola</taxon>
    </lineage>
</organism>
<keyword evidence="3" id="KW-1185">Reference proteome</keyword>
<protein>
    <submittedName>
        <fullName evidence="2">Uncharacterized protein</fullName>
    </submittedName>
</protein>
<feature type="region of interest" description="Disordered" evidence="1">
    <location>
        <begin position="206"/>
        <end position="230"/>
    </location>
</feature>